<dbReference type="EMBL" id="CP011126">
    <property type="protein sequence ID" value="AKQ33663.1"/>
    <property type="molecule type" value="Genomic_DNA"/>
</dbReference>
<keyword evidence="8 11" id="KW-1133">Transmembrane helix</keyword>
<dbReference type="Proteomes" id="UP000063965">
    <property type="component" value="Chromosome"/>
</dbReference>
<organism evidence="12 13">
    <name type="scientific">Candidatus Coxiella mudrowiae</name>
    <dbReference type="NCBI Taxonomy" id="2054173"/>
    <lineage>
        <taxon>Bacteria</taxon>
        <taxon>Pseudomonadati</taxon>
        <taxon>Pseudomonadota</taxon>
        <taxon>Gammaproteobacteria</taxon>
        <taxon>Legionellales</taxon>
        <taxon>Coxiellaceae</taxon>
        <taxon>Coxiella</taxon>
    </lineage>
</organism>
<evidence type="ECO:0000256" key="1">
    <source>
        <dbReference type="ARBA" id="ARBA00004162"/>
    </source>
</evidence>
<evidence type="ECO:0000256" key="8">
    <source>
        <dbReference type="ARBA" id="ARBA00022989"/>
    </source>
</evidence>
<evidence type="ECO:0000256" key="2">
    <source>
        <dbReference type="ARBA" id="ARBA00006742"/>
    </source>
</evidence>
<sequence length="117" mass="12742">MSLLNLLGIGTAYGAPVVAQQPPHPGSFWSMLWLPLLLILVFYFLLIRPQAKRAKEQRQLLENITIGDEVMTTGGIAGKVTRLKDNFVVLEIGKATEITVKKGSIASILPKGTIDSI</sequence>
<dbReference type="SMART" id="SM01323">
    <property type="entry name" value="YajC"/>
    <property type="match status" value="1"/>
</dbReference>
<keyword evidence="9" id="KW-0811">Translocation</keyword>
<comment type="similarity">
    <text evidence="2">Belongs to the YajC family.</text>
</comment>
<evidence type="ECO:0000256" key="4">
    <source>
        <dbReference type="ARBA" id="ARBA00022448"/>
    </source>
</evidence>
<feature type="transmembrane region" description="Helical" evidence="11">
    <location>
        <begin position="29"/>
        <end position="47"/>
    </location>
</feature>
<keyword evidence="5" id="KW-1003">Cell membrane</keyword>
<reference evidence="12 13" key="1">
    <citation type="journal article" date="2015" name="Genome Biol. Evol.">
        <title>Distinctive Genome Reduction Rates Revealed by Genomic Analyses of Two Coxiella-Like Endosymbionts in Ticks.</title>
        <authorList>
            <person name="Gottlieb Y."/>
            <person name="Lalzar I."/>
            <person name="Klasson L."/>
        </authorList>
    </citation>
    <scope>NUCLEOTIDE SEQUENCE [LARGE SCALE GENOMIC DNA]</scope>
    <source>
        <strain evidence="12 13">CRt</strain>
    </source>
</reference>
<evidence type="ECO:0000313" key="12">
    <source>
        <dbReference type="EMBL" id="AKQ33663.1"/>
    </source>
</evidence>
<dbReference type="NCBIfam" id="TIGR00739">
    <property type="entry name" value="yajC"/>
    <property type="match status" value="1"/>
</dbReference>
<dbReference type="InterPro" id="IPR003849">
    <property type="entry name" value="Preprotein_translocase_YajC"/>
</dbReference>
<evidence type="ECO:0000256" key="11">
    <source>
        <dbReference type="SAM" id="Phobius"/>
    </source>
</evidence>
<evidence type="ECO:0000256" key="10">
    <source>
        <dbReference type="ARBA" id="ARBA00023136"/>
    </source>
</evidence>
<protein>
    <recommendedName>
        <fullName evidence="3">Sec translocon accessory complex subunit YajC</fullName>
    </recommendedName>
</protein>
<dbReference type="PANTHER" id="PTHR33909">
    <property type="entry name" value="SEC TRANSLOCON ACCESSORY COMPLEX SUBUNIT YAJC"/>
    <property type="match status" value="1"/>
</dbReference>
<keyword evidence="4" id="KW-0813">Transport</keyword>
<dbReference type="Pfam" id="PF02699">
    <property type="entry name" value="YajC"/>
    <property type="match status" value="1"/>
</dbReference>
<evidence type="ECO:0000256" key="5">
    <source>
        <dbReference type="ARBA" id="ARBA00022475"/>
    </source>
</evidence>
<dbReference type="PANTHER" id="PTHR33909:SF1">
    <property type="entry name" value="SEC TRANSLOCON ACCESSORY COMPLEX SUBUNIT YAJC"/>
    <property type="match status" value="1"/>
</dbReference>
<keyword evidence="7" id="KW-0653">Protein transport</keyword>
<evidence type="ECO:0000256" key="9">
    <source>
        <dbReference type="ARBA" id="ARBA00023010"/>
    </source>
</evidence>
<proteinExistence type="inferred from homology"/>
<gene>
    <name evidence="12" type="primary">yajC</name>
    <name evidence="12" type="ORF">CleRT_09210</name>
</gene>
<keyword evidence="10 11" id="KW-0472">Membrane</keyword>
<dbReference type="RefSeq" id="WP_048875273.1">
    <property type="nucleotide sequence ID" value="NZ_CP011126.1"/>
</dbReference>
<evidence type="ECO:0000313" key="13">
    <source>
        <dbReference type="Proteomes" id="UP000063965"/>
    </source>
</evidence>
<keyword evidence="13" id="KW-1185">Reference proteome</keyword>
<keyword evidence="6 11" id="KW-0812">Transmembrane</keyword>
<accession>A0ABN4HQ04</accession>
<comment type="subcellular location">
    <subcellularLocation>
        <location evidence="1">Cell membrane</location>
        <topology evidence="1">Single-pass membrane protein</topology>
    </subcellularLocation>
</comment>
<evidence type="ECO:0000256" key="7">
    <source>
        <dbReference type="ARBA" id="ARBA00022927"/>
    </source>
</evidence>
<evidence type="ECO:0000256" key="3">
    <source>
        <dbReference type="ARBA" id="ARBA00014962"/>
    </source>
</evidence>
<dbReference type="PRINTS" id="PR01853">
    <property type="entry name" value="YAJCTRNLCASE"/>
</dbReference>
<evidence type="ECO:0000256" key="6">
    <source>
        <dbReference type="ARBA" id="ARBA00022692"/>
    </source>
</evidence>
<name>A0ABN4HQ04_9COXI</name>